<feature type="region of interest" description="Disordered" evidence="1">
    <location>
        <begin position="236"/>
        <end position="276"/>
    </location>
</feature>
<proteinExistence type="predicted"/>
<feature type="compositionally biased region" description="Low complexity" evidence="1">
    <location>
        <begin position="40"/>
        <end position="52"/>
    </location>
</feature>
<dbReference type="Proteomes" id="UP000006591">
    <property type="component" value="Chromosome 2"/>
</dbReference>
<name>A0A0E0GD03_ORYNI</name>
<evidence type="ECO:0000256" key="1">
    <source>
        <dbReference type="SAM" id="MobiDB-lite"/>
    </source>
</evidence>
<sequence length="276" mass="29496">MAYRRLALQIWRELEEEPWPFRKLKSSIQHFSICRGGEEPPAGRVAAVGRVPAHGESIGKKEVSRARHHEPDGEHLAADRPPPPPPPDQPASVPTVELACCPDDEASWKRVYITERRRRRDSSPPLTSRDQVFDMRALVNCCHGADHKRARAARTRVPKPQHASTAAATATLAFLAGATEATTPRLTAPTNADVRKNVHTFSCALPTAPPSSPPNTASTAPNDTDATATAMAYIVPSSDFPSSSSSSPTAAVQNSMNAHAAAPATTGKTTAGNRSP</sequence>
<evidence type="ECO:0000313" key="2">
    <source>
        <dbReference type="EnsemblPlants" id="ONIVA02G35240.1"/>
    </source>
</evidence>
<feature type="compositionally biased region" description="Pro residues" evidence="1">
    <location>
        <begin position="80"/>
        <end position="89"/>
    </location>
</feature>
<feature type="compositionally biased region" description="Low complexity" evidence="1">
    <location>
        <begin position="236"/>
        <end position="248"/>
    </location>
</feature>
<feature type="compositionally biased region" description="Low complexity" evidence="1">
    <location>
        <begin position="258"/>
        <end position="276"/>
    </location>
</feature>
<feature type="region of interest" description="Disordered" evidence="1">
    <location>
        <begin position="35"/>
        <end position="95"/>
    </location>
</feature>
<reference evidence="2" key="1">
    <citation type="submission" date="2015-04" db="UniProtKB">
        <authorList>
            <consortium name="EnsemblPlants"/>
        </authorList>
    </citation>
    <scope>IDENTIFICATION</scope>
    <source>
        <strain evidence="2">SL10</strain>
    </source>
</reference>
<dbReference type="HOGENOM" id="CLU_1009652_0_0_1"/>
<evidence type="ECO:0000313" key="3">
    <source>
        <dbReference type="Proteomes" id="UP000006591"/>
    </source>
</evidence>
<dbReference type="AlphaFoldDB" id="A0A0E0GD03"/>
<organism evidence="2">
    <name type="scientific">Oryza nivara</name>
    <name type="common">Indian wild rice</name>
    <name type="synonym">Oryza sativa f. spontanea</name>
    <dbReference type="NCBI Taxonomy" id="4536"/>
    <lineage>
        <taxon>Eukaryota</taxon>
        <taxon>Viridiplantae</taxon>
        <taxon>Streptophyta</taxon>
        <taxon>Embryophyta</taxon>
        <taxon>Tracheophyta</taxon>
        <taxon>Spermatophyta</taxon>
        <taxon>Magnoliopsida</taxon>
        <taxon>Liliopsida</taxon>
        <taxon>Poales</taxon>
        <taxon>Poaceae</taxon>
        <taxon>BOP clade</taxon>
        <taxon>Oryzoideae</taxon>
        <taxon>Oryzeae</taxon>
        <taxon>Oryzinae</taxon>
        <taxon>Oryza</taxon>
    </lineage>
</organism>
<protein>
    <submittedName>
        <fullName evidence="2">Uncharacterized protein</fullName>
    </submittedName>
</protein>
<accession>A0A0E0GD03</accession>
<dbReference type="Gramene" id="ONIVA02G35240.1">
    <property type="protein sequence ID" value="ONIVA02G35240.1"/>
    <property type="gene ID" value="ONIVA02G35240"/>
</dbReference>
<dbReference type="EnsemblPlants" id="ONIVA02G35240.1">
    <property type="protein sequence ID" value="ONIVA02G35240.1"/>
    <property type="gene ID" value="ONIVA02G35240"/>
</dbReference>
<feature type="compositionally biased region" description="Basic and acidic residues" evidence="1">
    <location>
        <begin position="57"/>
        <end position="78"/>
    </location>
</feature>
<keyword evidence="3" id="KW-1185">Reference proteome</keyword>
<feature type="compositionally biased region" description="Low complexity" evidence="1">
    <location>
        <begin position="214"/>
        <end position="223"/>
    </location>
</feature>
<reference evidence="2" key="2">
    <citation type="submission" date="2018-04" db="EMBL/GenBank/DDBJ databases">
        <title>OnivRS2 (Oryza nivara Reference Sequence Version 2).</title>
        <authorList>
            <person name="Zhang J."/>
            <person name="Kudrna D."/>
            <person name="Lee S."/>
            <person name="Talag J."/>
            <person name="Rajasekar S."/>
            <person name="Welchert J."/>
            <person name="Hsing Y.-I."/>
            <person name="Wing R.A."/>
        </authorList>
    </citation>
    <scope>NUCLEOTIDE SEQUENCE [LARGE SCALE GENOMIC DNA]</scope>
    <source>
        <strain evidence="2">SL10</strain>
    </source>
</reference>
<feature type="region of interest" description="Disordered" evidence="1">
    <location>
        <begin position="204"/>
        <end position="223"/>
    </location>
</feature>